<dbReference type="InterPro" id="IPR002018">
    <property type="entry name" value="CarbesteraseB"/>
</dbReference>
<dbReference type="PROSITE" id="PS00122">
    <property type="entry name" value="CARBOXYLESTERASE_B_1"/>
    <property type="match status" value="1"/>
</dbReference>
<dbReference type="AlphaFoldDB" id="A0A7R9CZ63"/>
<keyword evidence="2" id="KW-0719">Serine esterase</keyword>
<feature type="domain" description="Carboxylesterase type B" evidence="6">
    <location>
        <begin position="139"/>
        <end position="630"/>
    </location>
</feature>
<evidence type="ECO:0000256" key="5">
    <source>
        <dbReference type="RuleBase" id="RU361235"/>
    </source>
</evidence>
<dbReference type="PROSITE" id="PS00941">
    <property type="entry name" value="CARBOXYLESTERASE_B_2"/>
    <property type="match status" value="1"/>
</dbReference>
<protein>
    <recommendedName>
        <fullName evidence="5">Carboxylic ester hydrolase</fullName>
        <ecNumber evidence="5">3.1.1.-</ecNumber>
    </recommendedName>
</protein>
<organism evidence="7">
    <name type="scientific">Timema cristinae</name>
    <name type="common">Walking stick</name>
    <dbReference type="NCBI Taxonomy" id="61476"/>
    <lineage>
        <taxon>Eukaryota</taxon>
        <taxon>Metazoa</taxon>
        <taxon>Ecdysozoa</taxon>
        <taxon>Arthropoda</taxon>
        <taxon>Hexapoda</taxon>
        <taxon>Insecta</taxon>
        <taxon>Pterygota</taxon>
        <taxon>Neoptera</taxon>
        <taxon>Polyneoptera</taxon>
        <taxon>Phasmatodea</taxon>
        <taxon>Timematodea</taxon>
        <taxon>Timematoidea</taxon>
        <taxon>Timematidae</taxon>
        <taxon>Timema</taxon>
    </lineage>
</organism>
<accession>A0A7R9CZ63</accession>
<comment type="similarity">
    <text evidence="1 5">Belongs to the type-B carboxylesterase/lipase family.</text>
</comment>
<dbReference type="InterPro" id="IPR029058">
    <property type="entry name" value="AB_hydrolase_fold"/>
</dbReference>
<evidence type="ECO:0000256" key="1">
    <source>
        <dbReference type="ARBA" id="ARBA00005964"/>
    </source>
</evidence>
<dbReference type="GO" id="GO:0052689">
    <property type="term" value="F:carboxylic ester hydrolase activity"/>
    <property type="evidence" value="ECO:0007669"/>
    <property type="project" value="UniProtKB-KW"/>
</dbReference>
<gene>
    <name evidence="7" type="ORF">TCEB3V08_LOCUS7374</name>
</gene>
<keyword evidence="3 5" id="KW-0378">Hydrolase</keyword>
<dbReference type="InterPro" id="IPR019819">
    <property type="entry name" value="Carboxylesterase_B_CS"/>
</dbReference>
<evidence type="ECO:0000256" key="3">
    <source>
        <dbReference type="ARBA" id="ARBA00022801"/>
    </source>
</evidence>
<reference evidence="7" key="1">
    <citation type="submission" date="2020-11" db="EMBL/GenBank/DDBJ databases">
        <authorList>
            <person name="Tran Van P."/>
        </authorList>
    </citation>
    <scope>NUCLEOTIDE SEQUENCE</scope>
</reference>
<evidence type="ECO:0000256" key="4">
    <source>
        <dbReference type="ARBA" id="ARBA00023180"/>
    </source>
</evidence>
<dbReference type="EMBL" id="OC319073">
    <property type="protein sequence ID" value="CAD7404169.1"/>
    <property type="molecule type" value="Genomic_DNA"/>
</dbReference>
<dbReference type="Gene3D" id="3.40.50.1820">
    <property type="entry name" value="alpha/beta hydrolase"/>
    <property type="match status" value="2"/>
</dbReference>
<evidence type="ECO:0000259" key="6">
    <source>
        <dbReference type="Pfam" id="PF00135"/>
    </source>
</evidence>
<proteinExistence type="inferred from homology"/>
<name>A0A7R9CZ63_TIMCR</name>
<dbReference type="Pfam" id="PF00135">
    <property type="entry name" value="COesterase"/>
    <property type="match status" value="2"/>
</dbReference>
<sequence length="639" mass="70426">MEDTVTVKLSQGVLRGRKVASLSGTGYYSFQGVPYAKPPVGPLRFKHNATTESRWYKKNTPRRQPTIESYQLSGQSVGEDSANFCGYRASCDQHNEPSVFTVSIQFSRFGEGALGGFVSFFHAAPVNKQTGFISVSDLFKAPERVDPWEGVRDALTTGSVCTQYNIFQQRIEGDEDCLFLNVYSPQLPPTKTPRAVMVWIHGGGYIWGSGNTDLYGPDYLVDAGVVLVTINYRLGVLGFYHSDESDVSANNGLRDQTMALRWVQDNIEQFGGDPDNVTIFGESAGGGSVHHLLLSPLTKGLFHKAIPMSGSAFCPWAVIEGTVLKERTLRLGQGLGFKDVNGGQTLADFLRTIPVNELVASQSKALDEKDLNSKQIPFLPTIDDSSLNAFLPDTPAKLIKSEHFHNVPIMTGTTSAEGLVIYLVGQFDARNLSKINEDIEILLPTHSTLKRGSKKSLEVAAKIKAFYFKERNISEATLKEYIDVRIGMVELEEVNPHLRGGRLENHLGPPPLPVHPTKIRTSISPSSAVELNTTSVLANYATEAGAAHGDELFYLFRSDNVKNDIKPGTPEEKVSSNMVKLWTNFAKTGNPSVGLETAWPPFTSNDPCFLNIDTEITVGSKLNKERIEFWEKLYSEMEN</sequence>
<dbReference type="EC" id="3.1.1.-" evidence="5"/>
<dbReference type="InterPro" id="IPR050309">
    <property type="entry name" value="Type-B_Carboxylest/Lipase"/>
</dbReference>
<dbReference type="InterPro" id="IPR019826">
    <property type="entry name" value="Carboxylesterase_B_AS"/>
</dbReference>
<dbReference type="SUPFAM" id="SSF53474">
    <property type="entry name" value="alpha/beta-Hydrolases"/>
    <property type="match status" value="2"/>
</dbReference>
<evidence type="ECO:0000313" key="7">
    <source>
        <dbReference type="EMBL" id="CAD7404169.1"/>
    </source>
</evidence>
<evidence type="ECO:0000256" key="2">
    <source>
        <dbReference type="ARBA" id="ARBA00022487"/>
    </source>
</evidence>
<feature type="domain" description="Carboxylesterase type B" evidence="6">
    <location>
        <begin position="5"/>
        <end position="57"/>
    </location>
</feature>
<keyword evidence="4" id="KW-0325">Glycoprotein</keyword>
<dbReference type="PANTHER" id="PTHR11559">
    <property type="entry name" value="CARBOXYLESTERASE"/>
    <property type="match status" value="1"/>
</dbReference>